<dbReference type="AlphaFoldDB" id="A0A3B0SUT1"/>
<sequence length="323" mass="33822">MSIDFNPSAAVAPQKVTTALKRASEATGAGFDFLKMVAARESSLNPTAKAKTSSAAGLFQFIDQTWLGAVKQYGSRHGLGEQANDIKRGENGRFNVSSRARREEILALRFDANASAALAGELANENQSILERKLGRGASSADLYTAHFLGPTGAIKLLSAASSVEAASLMPKAAAANRAVFYDGARAKTVGEVVSSIAASMSGADVSADAKTEAPAAAPSASPTANMFGRQGSNVNYGSYAFRNILAMDAQMLEQLAQRQAQRPAEPAALQSVALQTEAAPMRAYAALASSSRLSTLALSALQGLDMMRVGEDRQERESIAER</sequence>
<feature type="domain" description="Transglycosylase SLT" evidence="1">
    <location>
        <begin position="25"/>
        <end position="73"/>
    </location>
</feature>
<dbReference type="SUPFAM" id="SSF53955">
    <property type="entry name" value="Lysozyme-like"/>
    <property type="match status" value="1"/>
</dbReference>
<keyword evidence="2" id="KW-0969">Cilium</keyword>
<keyword evidence="2" id="KW-0966">Cell projection</keyword>
<evidence type="ECO:0000313" key="2">
    <source>
        <dbReference type="EMBL" id="VAW06062.1"/>
    </source>
</evidence>
<keyword evidence="2" id="KW-0282">Flagellum</keyword>
<dbReference type="Gene3D" id="1.10.530.10">
    <property type="match status" value="1"/>
</dbReference>
<accession>A0A3B0SUT1</accession>
<protein>
    <submittedName>
        <fullName evidence="2">Flagellar protein FlgJ [peptidoglycan hydrolase]</fullName>
        <ecNumber evidence="2">3.2.1.-</ecNumber>
    </submittedName>
</protein>
<name>A0A3B0SUT1_9ZZZZ</name>
<dbReference type="InterPro" id="IPR023346">
    <property type="entry name" value="Lysozyme-like_dom_sf"/>
</dbReference>
<keyword evidence="2" id="KW-0378">Hydrolase</keyword>
<reference evidence="2" key="1">
    <citation type="submission" date="2018-06" db="EMBL/GenBank/DDBJ databases">
        <authorList>
            <person name="Zhirakovskaya E."/>
        </authorList>
    </citation>
    <scope>NUCLEOTIDE SEQUENCE</scope>
</reference>
<dbReference type="EC" id="3.2.1.-" evidence="2"/>
<organism evidence="2">
    <name type="scientific">hydrothermal vent metagenome</name>
    <dbReference type="NCBI Taxonomy" id="652676"/>
    <lineage>
        <taxon>unclassified sequences</taxon>
        <taxon>metagenomes</taxon>
        <taxon>ecological metagenomes</taxon>
    </lineage>
</organism>
<keyword evidence="2" id="KW-0326">Glycosidase</keyword>
<dbReference type="InterPro" id="IPR008258">
    <property type="entry name" value="Transglycosylase_SLT_dom_1"/>
</dbReference>
<gene>
    <name evidence="2" type="ORF">MNBD_ALPHA05-1217</name>
</gene>
<evidence type="ECO:0000259" key="1">
    <source>
        <dbReference type="Pfam" id="PF01464"/>
    </source>
</evidence>
<dbReference type="GO" id="GO:0016798">
    <property type="term" value="F:hydrolase activity, acting on glycosyl bonds"/>
    <property type="evidence" value="ECO:0007669"/>
    <property type="project" value="UniProtKB-KW"/>
</dbReference>
<dbReference type="Pfam" id="PF01464">
    <property type="entry name" value="SLT"/>
    <property type="match status" value="1"/>
</dbReference>
<dbReference type="EMBL" id="UOEH01000499">
    <property type="protein sequence ID" value="VAW06062.1"/>
    <property type="molecule type" value="Genomic_DNA"/>
</dbReference>
<proteinExistence type="predicted"/>